<feature type="coiled-coil region" evidence="1">
    <location>
        <begin position="1231"/>
        <end position="1258"/>
    </location>
</feature>
<protein>
    <submittedName>
        <fullName evidence="2">Uncharacterized protein</fullName>
    </submittedName>
</protein>
<evidence type="ECO:0000313" key="3">
    <source>
        <dbReference type="Proteomes" id="UP000289862"/>
    </source>
</evidence>
<evidence type="ECO:0000313" key="2">
    <source>
        <dbReference type="EMBL" id="VEU72746.1"/>
    </source>
</evidence>
<feature type="coiled-coil region" evidence="1">
    <location>
        <begin position="200"/>
        <end position="227"/>
    </location>
</feature>
<name>A0A449AZ59_9BACT</name>
<organism evidence="2 3">
    <name type="scientific">Mycoplasmopsis gallopavonis</name>
    <dbReference type="NCBI Taxonomy" id="76629"/>
    <lineage>
        <taxon>Bacteria</taxon>
        <taxon>Bacillati</taxon>
        <taxon>Mycoplasmatota</taxon>
        <taxon>Mycoplasmoidales</taxon>
        <taxon>Metamycoplasmataceae</taxon>
        <taxon>Mycoplasmopsis</taxon>
    </lineage>
</organism>
<keyword evidence="3" id="KW-1185">Reference proteome</keyword>
<dbReference type="OrthoDB" id="393547at2"/>
<dbReference type="KEGG" id="mgal:NCTC10186_00216"/>
<keyword evidence="1" id="KW-0175">Coiled coil</keyword>
<accession>A0A449AZ59</accession>
<feature type="coiled-coil region" evidence="1">
    <location>
        <begin position="326"/>
        <end position="380"/>
    </location>
</feature>
<reference evidence="2 3" key="1">
    <citation type="submission" date="2019-01" db="EMBL/GenBank/DDBJ databases">
        <authorList>
            <consortium name="Pathogen Informatics"/>
        </authorList>
    </citation>
    <scope>NUCLEOTIDE SEQUENCE [LARGE SCALE GENOMIC DNA]</scope>
    <source>
        <strain evidence="2 3">NCTC10186</strain>
    </source>
</reference>
<feature type="coiled-coil region" evidence="1">
    <location>
        <begin position="1332"/>
        <end position="1388"/>
    </location>
</feature>
<dbReference type="RefSeq" id="WP_119571837.1">
    <property type="nucleotide sequence ID" value="NZ_LR215031.1"/>
</dbReference>
<dbReference type="EMBL" id="LR215031">
    <property type="protein sequence ID" value="VEU72746.1"/>
    <property type="molecule type" value="Genomic_DNA"/>
</dbReference>
<feature type="coiled-coil region" evidence="1">
    <location>
        <begin position="1660"/>
        <end position="1691"/>
    </location>
</feature>
<sequence length="2225" mass="252313">MLALRESFRKIQKEKLAKLMKAANDKINALSIWNLHYYDFERHLANLNKQSQTMVDEFSPTVSDVLTEQIKKYLDLLTALDGINSLADILGKARKANDFINHVYNNLNEDPFTPSPYEKASTDLASDILNKLEGYNNKAASGQELTPEDYEDINKLRDQILNIQDNSPKLDALDSDIKEADATVDDITSSDSYQQASIANPALKNKIDKALDELAKLKEEAAKLFADPNAKTSDITAMRNAIKAKNDELKGFVGDLSTGANLKSLEDKIRETYPHDVDETITPGEKALWDRLNKVKELSLQPNLTLEDQKLLSKEIEDLGKAIPLVKKLEDRANELKAKSEDYNQEPKSKYVNNDSEEALDQLDNAITNALNNINSYGQDAIQSPTITSTSLLGLLNDLNDKNDDFDLSYQKERLQQLNQEAQEQAYPASEIEDQSDVKNLLNQSLKALDKYAQNKLDENDVETISKAGDLFDKELPLIAKIKETIALSDSYKDSKPEVKKYLDQVLANNMPSPSDSEEDIARKLANIEKAQSTAAQMNDFIDVYKELDNILSDDKANPAYKDKAYLNDVLLDIEKQKEDYAKFTKGDNNYQNEVSPENLQEAKEKLALKIEALKKARDNKIEDFNDAVVQADEKIAALDQEKQTRLEDYPNEKFEKYDAAKAALQELEQSNEATKESIDAAREKLDLEFEKDKALNLVDALHRINNDDAYANLPEYQTTKAATDAFEGYVNNIINTQNPTIDQVKDLEEKVKENTKLVGLQQLVAGYLDSKKDDPNFESQREALENALRNSLPTADNQYSDLKDRYEKLLEAFTAEKELEKQKQLNQRALEHKVGDQVEAGLRKDFFDELSPTTNDPEAINKVNETIDSLLEANKNAATLAEAEKIRDKIATLEGNKIAIRQLSEKVKLGLDAIEKTNGSTSNAVQSIKEELEEKIKKAREEYGDSENNVKDLNALAPEVALLTEKLEKSLLIEAKIKQIQADYLDTNINYYTLNGRDGQQARLTLLKNYLKNLGDFSTNTGEKDSSKWDNILTRLNVFEELAKELQVVSEKIKDWKNEANSYIGYNTDAEALIQAMWDNTPNPINATKNLDDNSPLTTFKTNLETKLSAQQEINAKRVDVHENKVNPTILEIQTLTTPEDSAKFNDLYAELNKRISNYSEKTDTAQTLTNLETLSTKIDYLNSIFAKLKELATTIYDVKNFLAQVSPIGDLIQAVDELNENLNSSDLLYQNESVTNEELNNKIEELKFKFRVIQIKSKVVDFKQTLDSNTILKKDEKKPFEDVYNQILATINSVTQSDPNKEETFASILDNYFNDEPSSINNLYKYLENANNLRTKINEAEKYLVKEKQQAESDKYVDSAAAIEKYQELRNQINEANEANKLAIENSIFATKNAQKSSLDMAITDLVRVKVNSANVLYQKLNAFKDAFTRNNLTTTLGTNFDTVLNELNSYSPSAEQKSKPEVIDETNKLLSKGFDVFREAMTNATNTLQTNLYDINSEIKNYNDDFANNSKTLLNETEVTAYQGLVANLRENQTFAQDKENVIVDSYLNFDLTDHLFQNEYVLEFVNKINHSKELITEFKTNLKQDVATLINEISIFDTFFKSKYTENSDSFIDKYEALKSQFNSKLKSDLEEVNTLQTNLTDTSGSSTLATYSSAAKQLKQDYVAYLAKLKEEIQKTINSRENLTEIFNELFTNDIGWNNTNLEVYNTIVAPYNQEFTNINQKLNAISNEVSDVNLTALKELDSSMETFIAWPKTHKNDFALQLTQQVNGKDRYQNITANETTTIEKLSAFLNSLDSNTQEIDITTYTRFLDFFDQFAFTAKDSLEPSSIYNLVNFRVFLVKNDSSEWYSSVASQDDSVKIGAFKLKYVYEPQSLNVYADSFDRLEVVKDNVQISFKTTGIIKIPNGNTSIFYDASDSTKIGKVNKLKVLNVREAGWNVTTREQAITKAIDVFKKMVVEKQNDPDFAQNNKFKFQLQDLSILDSYVQVKSYLDEQRMRFYVNEDTKEIVIAHLTPSSMTSFPPGSGNLSVSWDNTKTFWKVRQGVYNAELTMPAALLSAIRFSFEFDPDTGDLFIYNTWLESMAVIKNRLTLTNQQSTITRSQFADELMASLDTDKTWIKITPYRSGEADRLKRGKSSLLIKGDSEGVNSSKTRQWVTEITSTKYGWFDAFSRSGFNYVGYNIGTNPYSANGNPIVYGGNDLAHKLPLSSAGILEFEYKIR</sequence>
<evidence type="ECO:0000256" key="1">
    <source>
        <dbReference type="SAM" id="Coils"/>
    </source>
</evidence>
<proteinExistence type="predicted"/>
<feature type="coiled-coil region" evidence="1">
    <location>
        <begin position="793"/>
        <end position="824"/>
    </location>
</feature>
<feature type="coiled-coil region" evidence="1">
    <location>
        <begin position="923"/>
        <end position="957"/>
    </location>
</feature>
<feature type="coiled-coil region" evidence="1">
    <location>
        <begin position="600"/>
        <end position="685"/>
    </location>
</feature>
<gene>
    <name evidence="2" type="ORF">NCTC10186_00216</name>
</gene>
<dbReference type="Proteomes" id="UP000289862">
    <property type="component" value="Chromosome"/>
</dbReference>